<dbReference type="EMBL" id="JEOB01000004">
    <property type="protein sequence ID" value="EXM37682.1"/>
    <property type="molecule type" value="Genomic_DNA"/>
</dbReference>
<feature type="domain" description="ACT" evidence="2">
    <location>
        <begin position="4"/>
        <end position="78"/>
    </location>
</feature>
<gene>
    <name evidence="3" type="ORF">RASY3_15095</name>
</gene>
<name>A0A011UWV5_RUMAL</name>
<dbReference type="OrthoDB" id="9803078at2"/>
<dbReference type="CDD" id="cd04872">
    <property type="entry name" value="ACT_1ZPV"/>
    <property type="match status" value="1"/>
</dbReference>
<organism evidence="3 4">
    <name type="scientific">Ruminococcus albus SY3</name>
    <dbReference type="NCBI Taxonomy" id="1341156"/>
    <lineage>
        <taxon>Bacteria</taxon>
        <taxon>Bacillati</taxon>
        <taxon>Bacillota</taxon>
        <taxon>Clostridia</taxon>
        <taxon>Eubacteriales</taxon>
        <taxon>Oscillospiraceae</taxon>
        <taxon>Ruminococcus</taxon>
    </lineage>
</organism>
<evidence type="ECO:0000256" key="1">
    <source>
        <dbReference type="HAMAP-Rule" id="MF_01054"/>
    </source>
</evidence>
<keyword evidence="4" id="KW-1185">Reference proteome</keyword>
<dbReference type="InterPro" id="IPR002912">
    <property type="entry name" value="ACT_dom"/>
</dbReference>
<comment type="similarity">
    <text evidence="1">Belongs to the UPF0237 family.</text>
</comment>
<dbReference type="PROSITE" id="PS51671">
    <property type="entry name" value="ACT"/>
    <property type="match status" value="1"/>
</dbReference>
<protein>
    <recommendedName>
        <fullName evidence="1">UPF0237 protein RASY3_15095</fullName>
    </recommendedName>
</protein>
<evidence type="ECO:0000313" key="4">
    <source>
        <dbReference type="Proteomes" id="UP000021369"/>
    </source>
</evidence>
<dbReference type="PATRIC" id="fig|1341156.4.peg.2613"/>
<dbReference type="AlphaFoldDB" id="A0A011UWV5"/>
<sequence length="89" mass="9673">MRAVVTVIGKDTVGILAKVSTKCAELNANVEEVTQSVLQELFAMIMVVDISKLTSDFATLSDSLTALGDELGVKVHVMHEDIFNCMHHI</sequence>
<dbReference type="SUPFAM" id="SSF55021">
    <property type="entry name" value="ACT-like"/>
    <property type="match status" value="1"/>
</dbReference>
<dbReference type="HAMAP" id="MF_01054">
    <property type="entry name" value="UPF0237"/>
    <property type="match status" value="1"/>
</dbReference>
<accession>A0A011UWV5</accession>
<dbReference type="RefSeq" id="WP_024856856.1">
    <property type="nucleotide sequence ID" value="NZ_JEOB01000004.1"/>
</dbReference>
<evidence type="ECO:0000313" key="3">
    <source>
        <dbReference type="EMBL" id="EXM37682.1"/>
    </source>
</evidence>
<dbReference type="Pfam" id="PF13740">
    <property type="entry name" value="ACT_6"/>
    <property type="match status" value="1"/>
</dbReference>
<dbReference type="InterPro" id="IPR022986">
    <property type="entry name" value="UPF0237_ACT"/>
</dbReference>
<evidence type="ECO:0000259" key="2">
    <source>
        <dbReference type="PROSITE" id="PS51671"/>
    </source>
</evidence>
<dbReference type="Gene3D" id="3.30.70.260">
    <property type="match status" value="1"/>
</dbReference>
<dbReference type="Proteomes" id="UP000021369">
    <property type="component" value="Unassembled WGS sequence"/>
</dbReference>
<comment type="caution">
    <text evidence="3">The sequence shown here is derived from an EMBL/GenBank/DDBJ whole genome shotgun (WGS) entry which is preliminary data.</text>
</comment>
<dbReference type="PANTHER" id="PTHR34875">
    <property type="entry name" value="UPF0237 PROTEIN MJ1558"/>
    <property type="match status" value="1"/>
</dbReference>
<dbReference type="InterPro" id="IPR050990">
    <property type="entry name" value="UPF0237/GcvR_regulator"/>
</dbReference>
<dbReference type="PANTHER" id="PTHR34875:SF6">
    <property type="entry name" value="UPF0237 PROTEIN MJ1558"/>
    <property type="match status" value="1"/>
</dbReference>
<dbReference type="NCBIfam" id="NF001220">
    <property type="entry name" value="PRK00194.1"/>
    <property type="match status" value="1"/>
</dbReference>
<proteinExistence type="inferred from homology"/>
<dbReference type="InterPro" id="IPR045865">
    <property type="entry name" value="ACT-like_dom_sf"/>
</dbReference>
<reference evidence="3 4" key="1">
    <citation type="submission" date="2013-06" db="EMBL/GenBank/DDBJ databases">
        <title>Rumen cellulosomics: divergent fiber-degrading strategies revealed by comparative genome-wide analysis of six Ruminococcal strains.</title>
        <authorList>
            <person name="Dassa B."/>
            <person name="Borovok I."/>
            <person name="Lamed R."/>
            <person name="Flint H."/>
            <person name="Yeoman C.J."/>
            <person name="White B."/>
            <person name="Bayer E.A."/>
        </authorList>
    </citation>
    <scope>NUCLEOTIDE SEQUENCE [LARGE SCALE GENOMIC DNA]</scope>
    <source>
        <strain evidence="3 4">SY3</strain>
    </source>
</reference>